<evidence type="ECO:0000313" key="1">
    <source>
        <dbReference type="Proteomes" id="UP001165740"/>
    </source>
</evidence>
<protein>
    <submittedName>
        <fullName evidence="2">Sperm-associated antigen 8-like</fullName>
    </submittedName>
</protein>
<dbReference type="OrthoDB" id="2120499at2759"/>
<organism evidence="1 2">
    <name type="scientific">Biomphalaria glabrata</name>
    <name type="common">Bloodfluke planorb</name>
    <name type="synonym">Freshwater snail</name>
    <dbReference type="NCBI Taxonomy" id="6526"/>
    <lineage>
        <taxon>Eukaryota</taxon>
        <taxon>Metazoa</taxon>
        <taxon>Spiralia</taxon>
        <taxon>Lophotrochozoa</taxon>
        <taxon>Mollusca</taxon>
        <taxon>Gastropoda</taxon>
        <taxon>Heterobranchia</taxon>
        <taxon>Euthyneura</taxon>
        <taxon>Panpulmonata</taxon>
        <taxon>Hygrophila</taxon>
        <taxon>Lymnaeoidea</taxon>
        <taxon>Planorbidae</taxon>
        <taxon>Biomphalaria</taxon>
    </lineage>
</organism>
<accession>A0A9U8E4R9</accession>
<dbReference type="AlphaFoldDB" id="A0A9U8E4R9"/>
<reference evidence="2" key="1">
    <citation type="submission" date="2025-08" db="UniProtKB">
        <authorList>
            <consortium name="RefSeq"/>
        </authorList>
    </citation>
    <scope>IDENTIFICATION</scope>
</reference>
<proteinExistence type="predicted"/>
<dbReference type="GeneID" id="106060044"/>
<dbReference type="PANTHER" id="PTHR15510:SF5">
    <property type="entry name" value="SPERM-ASSOCIATED ANTIGEN 8"/>
    <property type="match status" value="1"/>
</dbReference>
<keyword evidence="1" id="KW-1185">Reference proteome</keyword>
<dbReference type="PANTHER" id="PTHR15510">
    <property type="entry name" value="SPERM-ASSOCIATED ANTIGEN 8"/>
    <property type="match status" value="1"/>
</dbReference>
<dbReference type="GO" id="GO:0008017">
    <property type="term" value="F:microtubule binding"/>
    <property type="evidence" value="ECO:0007669"/>
    <property type="project" value="InterPro"/>
</dbReference>
<dbReference type="Proteomes" id="UP001165740">
    <property type="component" value="Chromosome 1"/>
</dbReference>
<gene>
    <name evidence="2" type="primary">LOC106060044</name>
</gene>
<dbReference type="InterPro" id="IPR026124">
    <property type="entry name" value="Sperm-assoc_Ag8"/>
</dbReference>
<dbReference type="GO" id="GO:0005634">
    <property type="term" value="C:nucleus"/>
    <property type="evidence" value="ECO:0007669"/>
    <property type="project" value="TreeGrafter"/>
</dbReference>
<sequence length="214" mass="24872">MDALGVRAGANLENGGRNEIRINNSAGRCMLENWVEERANIDRDPPLDREYNLKERAIFLRSGHKGILTVDDKARAENLTTVRATYTLPQVDKTRHVGLRKELMEQAFTKLACEEILQEKNKQEDTDRGEPMCSIFMQDYTRDFPKTVLEDTKDHDYVNEQPITFWSEHKDKMHGITQTKTRDSAFRKNDAFSKPISEYWNQAKPGEIDKYPMM</sequence>
<dbReference type="KEGG" id="bgt:106060044"/>
<evidence type="ECO:0000313" key="2">
    <source>
        <dbReference type="RefSeq" id="XP_013073235.2"/>
    </source>
</evidence>
<name>A0A9U8E4R9_BIOGL</name>
<dbReference type="RefSeq" id="XP_013073235.2">
    <property type="nucleotide sequence ID" value="XM_013217781.2"/>
</dbReference>
<dbReference type="Pfam" id="PF22584">
    <property type="entry name" value="CFAP143"/>
    <property type="match status" value="1"/>
</dbReference>
<dbReference type="OMA" id="EYCSTTQ"/>
<dbReference type="GO" id="GO:0005737">
    <property type="term" value="C:cytoplasm"/>
    <property type="evidence" value="ECO:0007669"/>
    <property type="project" value="TreeGrafter"/>
</dbReference>
<dbReference type="GO" id="GO:0045944">
    <property type="term" value="P:positive regulation of transcription by RNA polymerase II"/>
    <property type="evidence" value="ECO:0007669"/>
    <property type="project" value="TreeGrafter"/>
</dbReference>